<keyword evidence="2" id="KW-0677">Repeat</keyword>
<proteinExistence type="predicted"/>
<feature type="non-terminal residue" evidence="5">
    <location>
        <position position="1239"/>
    </location>
</feature>
<evidence type="ECO:0000256" key="3">
    <source>
        <dbReference type="ARBA" id="ARBA00022837"/>
    </source>
</evidence>
<dbReference type="InterPro" id="IPR002126">
    <property type="entry name" value="Cadherin-like_dom"/>
</dbReference>
<dbReference type="Gene3D" id="2.60.40.2030">
    <property type="match status" value="1"/>
</dbReference>
<sequence length="1239" mass="133118">QNQGVVTHNDTHLHWWGYGYGNLYLNNHSQIINQADATYNFQAGNIRQNSTDGGATEGRFDNRGTLRKTGSLNSNIYVDLYNNGIIDTEEGNLYIYNDFLNTGSVNIKGGIAHFSSDFDQTAGEIVLHNGRLNSTAEINIQAGQIGGYGTINSNILSAGLLNPFVSGNLGAEYGKITILGNYTETDDAQIHIQIGGEDRGTEFDAIDISGTANFDGTIHISLLDDFIPVLGDSFTIINYADYTGDTELDFSGLIIAGGLRFNPVFNDNNLTLVVSSTTFPDAKDDAYGGYQNQILAITANQGLLANDSHPNNDILTAQRHTNAQFGNVNINLDGSFTYTPNPGFFGLDSFTYKTYDSNGDFDLATVTINVSVPPTDQPPIVANHIPAEIVNINANNSVIDLSNVFTDVDNDDNLITISVLSNSNPVLFDSVELSNRTLTLDYAADQFGTAEIVLNAESNGKTVSESFAVYVKSSNSDVIDDAPFVSNPLPDVYVLVNAPNQVIDLTNVFSDIDNDDNLIIKALLGNTNATLVNANIQGNTLTLDYHDSLLGNADITVLAISHGKMVQDTFRVTVANTAPVVDSPIPDQIINEGDTFSLKVGDYFSDPNGDVLNFAISRPGWLNFDANTQTLSGIPGNNHVGTTAITITATDGDSTVSDSFNLTVVDLPNGIFNLDNSAYTVNEGAGTLSVTVVRQGSSLGDVGVRLFTGNGTARSPEDYNSTVFDLNFANGETSKTVAIAINDDTIPEGGFSQEPETFNLTLSNAIRGALLGSLVNAVVNIVDNEPAIQKPIAQNDEKSVTALDIITIDVLGNDSDPDNYPQPIRLHRLYVDGQEYDPYLTPSITTSKGGIISIFNGGTPNEPTDDQLYYVAPDATITDTFTYTIKDGSSVTDLISEPATVTVNILAEPRNPTDNLNININGNLVNYTSNEIASFGNQDVNGNFTLYEGNTVDLDGNTWKAIALKDYGYTDGYIISTDTTLSFDFKSIAMGEIQGVAWARENLPTTKINPANVINVYGFNVQYGINDFDYTGAGNWQTFNINLSEYGSGIINYLLLVGDDDANNKGDTQIRNLQLNQTSTNQKPTDILLSHTSIQENQAVGTAIATISSVDVDTDDIHTYTLLQNPNSAFTINGNQLIANQSFDFETRSSYTIEIKSDDQRGGSHVKSFNIDITNDLDDDVSLAIAATNASQAEGNTDTKALTFTITRSGNTTSTNAVSWAVTGTGTNPANPEDFGGTL</sequence>
<evidence type="ECO:0000259" key="4">
    <source>
        <dbReference type="PROSITE" id="PS50268"/>
    </source>
</evidence>
<keyword evidence="1" id="KW-0732">Signal</keyword>
<feature type="non-terminal residue" evidence="5">
    <location>
        <position position="1"/>
    </location>
</feature>
<dbReference type="Pfam" id="PF05345">
    <property type="entry name" value="He_PIG"/>
    <property type="match status" value="1"/>
</dbReference>
<evidence type="ECO:0000256" key="1">
    <source>
        <dbReference type="ARBA" id="ARBA00022729"/>
    </source>
</evidence>
<evidence type="ECO:0000313" key="5">
    <source>
        <dbReference type="EMBL" id="MDH6055893.1"/>
    </source>
</evidence>
<dbReference type="InterPro" id="IPR038081">
    <property type="entry name" value="CalX-like_sf"/>
</dbReference>
<dbReference type="SMART" id="SM00736">
    <property type="entry name" value="CADG"/>
    <property type="match status" value="1"/>
</dbReference>
<keyword evidence="3" id="KW-0106">Calcium</keyword>
<protein>
    <submittedName>
        <fullName evidence="5">Ig-like domain-containing protein</fullName>
    </submittedName>
</protein>
<dbReference type="Pfam" id="PF03160">
    <property type="entry name" value="Calx-beta"/>
    <property type="match status" value="1"/>
</dbReference>
<dbReference type="Gene3D" id="2.60.40.10">
    <property type="entry name" value="Immunoglobulins"/>
    <property type="match status" value="1"/>
</dbReference>
<keyword evidence="6" id="KW-1185">Reference proteome</keyword>
<dbReference type="InterPro" id="IPR026919">
    <property type="entry name" value="ADGRV1"/>
</dbReference>
<comment type="caution">
    <text evidence="5">The sequence shown here is derived from an EMBL/GenBank/DDBJ whole genome shotgun (WGS) entry which is preliminary data.</text>
</comment>
<dbReference type="Pfam" id="PF17963">
    <property type="entry name" value="Big_9"/>
    <property type="match status" value="2"/>
</dbReference>
<name>A0ABT6K0N7_9CYAN</name>
<dbReference type="CDD" id="cd11304">
    <property type="entry name" value="Cadherin_repeat"/>
    <property type="match status" value="1"/>
</dbReference>
<dbReference type="SMART" id="SM00237">
    <property type="entry name" value="Calx_beta"/>
    <property type="match status" value="1"/>
</dbReference>
<evidence type="ECO:0000313" key="6">
    <source>
        <dbReference type="Proteomes" id="UP001159371"/>
    </source>
</evidence>
<dbReference type="RefSeq" id="WP_280656442.1">
    <property type="nucleotide sequence ID" value="NZ_JANQDO010000027.1"/>
</dbReference>
<organism evidence="5 6">
    <name type="scientific">Umezakia ovalisporum FSS-43</name>
    <dbReference type="NCBI Taxonomy" id="2740520"/>
    <lineage>
        <taxon>Bacteria</taxon>
        <taxon>Bacillati</taxon>
        <taxon>Cyanobacteriota</taxon>
        <taxon>Cyanophyceae</taxon>
        <taxon>Nostocales</taxon>
        <taxon>Nodulariaceae</taxon>
        <taxon>Umezakia</taxon>
    </lineage>
</organism>
<evidence type="ECO:0000256" key="2">
    <source>
        <dbReference type="ARBA" id="ARBA00022737"/>
    </source>
</evidence>
<dbReference type="InterPro" id="IPR015919">
    <property type="entry name" value="Cadherin-like_sf"/>
</dbReference>
<dbReference type="InterPro" id="IPR006644">
    <property type="entry name" value="Cadg"/>
</dbReference>
<reference evidence="5 6" key="1">
    <citation type="journal article" date="2023" name="J. Phycol.">
        <title>Chrysosporum ovalisporum is synonymous with the true-branching cyanobacterium Umezakia natans (Nostocales/Aphanizomenonaceae).</title>
        <authorList>
            <person name="McGregor G.B."/>
            <person name="Sendall B.C."/>
            <person name="Niiyama Y."/>
            <person name="Tuji A."/>
            <person name="Willis A."/>
        </authorList>
    </citation>
    <scope>NUCLEOTIDE SEQUENCE [LARGE SCALE GENOMIC DNA]</scope>
    <source>
        <strain evidence="5 6">FSS-43</strain>
    </source>
</reference>
<dbReference type="PROSITE" id="PS50268">
    <property type="entry name" value="CADHERIN_2"/>
    <property type="match status" value="1"/>
</dbReference>
<dbReference type="Gene3D" id="2.60.40.2810">
    <property type="match status" value="1"/>
</dbReference>
<dbReference type="PANTHER" id="PTHR46682:SF1">
    <property type="entry name" value="ADHESION G-PROTEIN COUPLED RECEPTOR V1"/>
    <property type="match status" value="1"/>
</dbReference>
<accession>A0ABT6K0N7</accession>
<feature type="domain" description="Cadherin" evidence="4">
    <location>
        <begin position="1093"/>
        <end position="1204"/>
    </location>
</feature>
<dbReference type="Proteomes" id="UP001159371">
    <property type="component" value="Unassembled WGS sequence"/>
</dbReference>
<gene>
    <name evidence="5" type="ORF">NWP19_03605</name>
</gene>
<dbReference type="Gene3D" id="2.60.40.60">
    <property type="entry name" value="Cadherins"/>
    <property type="match status" value="1"/>
</dbReference>
<dbReference type="InterPro" id="IPR013783">
    <property type="entry name" value="Ig-like_fold"/>
</dbReference>
<dbReference type="EMBL" id="JANQDO010000027">
    <property type="protein sequence ID" value="MDH6055893.1"/>
    <property type="molecule type" value="Genomic_DNA"/>
</dbReference>
<dbReference type="SUPFAM" id="SSF141072">
    <property type="entry name" value="CalX-like"/>
    <property type="match status" value="1"/>
</dbReference>
<dbReference type="PANTHER" id="PTHR46682">
    <property type="entry name" value="ADHESION G-PROTEIN COUPLED RECEPTOR V1"/>
    <property type="match status" value="1"/>
</dbReference>
<dbReference type="SUPFAM" id="SSF49313">
    <property type="entry name" value="Cadherin-like"/>
    <property type="match status" value="2"/>
</dbReference>
<dbReference type="InterPro" id="IPR003644">
    <property type="entry name" value="Calx_beta"/>
</dbReference>